<feature type="compositionally biased region" description="Basic and acidic residues" evidence="1">
    <location>
        <begin position="41"/>
        <end position="50"/>
    </location>
</feature>
<evidence type="ECO:0000256" key="1">
    <source>
        <dbReference type="SAM" id="MobiDB-lite"/>
    </source>
</evidence>
<dbReference type="Proteomes" id="UP000606974">
    <property type="component" value="Unassembled WGS sequence"/>
</dbReference>
<reference evidence="3" key="1">
    <citation type="submission" date="2020-02" db="EMBL/GenBank/DDBJ databases">
        <authorList>
            <person name="Palmer J.M."/>
        </authorList>
    </citation>
    <scope>NUCLEOTIDE SEQUENCE</scope>
    <source>
        <strain evidence="3">EPUS1.4</strain>
        <tissue evidence="3">Thallus</tissue>
    </source>
</reference>
<name>A0A8H7ACL0_9EURO</name>
<dbReference type="OrthoDB" id="2290255at2759"/>
<dbReference type="PANTHER" id="PTHR39477">
    <property type="entry name" value="CHROMOSOME 8, WHOLE GENOME SHOTGUN SEQUENCE"/>
    <property type="match status" value="1"/>
</dbReference>
<evidence type="ECO:0000313" key="3">
    <source>
        <dbReference type="EMBL" id="KAF7506625.1"/>
    </source>
</evidence>
<feature type="compositionally biased region" description="Basic and acidic residues" evidence="1">
    <location>
        <begin position="98"/>
        <end position="109"/>
    </location>
</feature>
<dbReference type="Pfam" id="PF24845">
    <property type="entry name" value="DUF7721"/>
    <property type="match status" value="1"/>
</dbReference>
<keyword evidence="4" id="KW-1185">Reference proteome</keyword>
<comment type="caution">
    <text evidence="3">The sequence shown here is derived from an EMBL/GenBank/DDBJ whole genome shotgun (WGS) entry which is preliminary data.</text>
</comment>
<evidence type="ECO:0000259" key="2">
    <source>
        <dbReference type="Pfam" id="PF24845"/>
    </source>
</evidence>
<feature type="compositionally biased region" description="Basic and acidic residues" evidence="1">
    <location>
        <begin position="1"/>
        <end position="17"/>
    </location>
</feature>
<dbReference type="AlphaFoldDB" id="A0A8H7ACL0"/>
<feature type="region of interest" description="Disordered" evidence="1">
    <location>
        <begin position="1"/>
        <end position="111"/>
    </location>
</feature>
<organism evidence="3 4">
    <name type="scientific">Endocarpon pusillum</name>
    <dbReference type="NCBI Taxonomy" id="364733"/>
    <lineage>
        <taxon>Eukaryota</taxon>
        <taxon>Fungi</taxon>
        <taxon>Dikarya</taxon>
        <taxon>Ascomycota</taxon>
        <taxon>Pezizomycotina</taxon>
        <taxon>Eurotiomycetes</taxon>
        <taxon>Chaetothyriomycetidae</taxon>
        <taxon>Verrucariales</taxon>
        <taxon>Verrucariaceae</taxon>
        <taxon>Endocarpon</taxon>
    </lineage>
</organism>
<gene>
    <name evidence="3" type="ORF">GJ744_011557</name>
</gene>
<dbReference type="PANTHER" id="PTHR39477:SF1">
    <property type="entry name" value="BETA-FLANKING PROTEIN"/>
    <property type="match status" value="1"/>
</dbReference>
<accession>A0A8H7ACL0</accession>
<feature type="compositionally biased region" description="Gly residues" evidence="1">
    <location>
        <begin position="51"/>
        <end position="92"/>
    </location>
</feature>
<proteinExistence type="predicted"/>
<evidence type="ECO:0000313" key="4">
    <source>
        <dbReference type="Proteomes" id="UP000606974"/>
    </source>
</evidence>
<protein>
    <recommendedName>
        <fullName evidence="2">DUF7721 domain-containing protein</fullName>
    </recommendedName>
</protein>
<feature type="domain" description="DUF7721" evidence="2">
    <location>
        <begin position="95"/>
        <end position="179"/>
    </location>
</feature>
<dbReference type="InterPro" id="IPR056138">
    <property type="entry name" value="DUF7721"/>
</dbReference>
<sequence length="262" mass="26733">MSHNDNDRRGGYGRDEGGYGSRGGEAEEYYNEGQRPYGGRQYDDGDRRGEYGGQGGGRGYDNGSGEGGYGGSAAGYASGGSYGGGGYGGGSSGYDQDEAIKHARQHGNEEDGNLFSQAMSFLGHKKDDDDDDDDEINEQKMVGAHQQLYGNQSTHGPQDSKSLGAGAVMQALKMFTGGGAGAGGMGSQGGGNSQSQFIGMAMAQAGRLYDQQNGQGNVASGADKQSAVNAAAKLALKMYMQSEGKGGGGGPGGLMGLASKFM</sequence>
<dbReference type="EMBL" id="JAACFV010000083">
    <property type="protein sequence ID" value="KAF7506625.1"/>
    <property type="molecule type" value="Genomic_DNA"/>
</dbReference>